<dbReference type="InterPro" id="IPR050147">
    <property type="entry name" value="Ser/Thr_Dehydratase"/>
</dbReference>
<evidence type="ECO:0000256" key="1">
    <source>
        <dbReference type="ARBA" id="ARBA00001274"/>
    </source>
</evidence>
<evidence type="ECO:0000313" key="14">
    <source>
        <dbReference type="EMBL" id="QDZ19861.1"/>
    </source>
</evidence>
<proteinExistence type="inferred from homology"/>
<dbReference type="FunFam" id="3.40.50.1100:FF:000008">
    <property type="entry name" value="L-threonine dehydratase"/>
    <property type="match status" value="1"/>
</dbReference>
<dbReference type="InterPro" id="IPR001926">
    <property type="entry name" value="TrpB-like_PALP"/>
</dbReference>
<feature type="domain" description="ACT-like" evidence="13">
    <location>
        <begin position="431"/>
        <end position="508"/>
    </location>
</feature>
<dbReference type="GO" id="GO:0006567">
    <property type="term" value="P:L-threonine catabolic process"/>
    <property type="evidence" value="ECO:0007669"/>
    <property type="project" value="TreeGrafter"/>
</dbReference>
<keyword evidence="9 11" id="KW-0456">Lyase</keyword>
<name>A0A5B8MHV1_9CHLO</name>
<dbReference type="InterPro" id="IPR036052">
    <property type="entry name" value="TrpB-like_PALP_sf"/>
</dbReference>
<evidence type="ECO:0000313" key="15">
    <source>
        <dbReference type="Proteomes" id="UP000316726"/>
    </source>
</evidence>
<dbReference type="InterPro" id="IPR005787">
    <property type="entry name" value="Thr_deHydtase_biosynth"/>
</dbReference>
<feature type="compositionally biased region" description="Low complexity" evidence="12">
    <location>
        <begin position="30"/>
        <end position="45"/>
    </location>
</feature>
<reference evidence="14 15" key="1">
    <citation type="submission" date="2018-07" db="EMBL/GenBank/DDBJ databases">
        <title>The complete nuclear genome of the prasinophyte Chloropicon primus (CCMP1205).</title>
        <authorList>
            <person name="Pombert J.-F."/>
            <person name="Otis C."/>
            <person name="Turmel M."/>
            <person name="Lemieux C."/>
        </authorList>
    </citation>
    <scope>NUCLEOTIDE SEQUENCE [LARGE SCALE GENOMIC DNA]</scope>
    <source>
        <strain evidence="14 15">CCMP1205</strain>
    </source>
</reference>
<evidence type="ECO:0000256" key="10">
    <source>
        <dbReference type="ARBA" id="ARBA00023304"/>
    </source>
</evidence>
<evidence type="ECO:0000256" key="8">
    <source>
        <dbReference type="ARBA" id="ARBA00022898"/>
    </source>
</evidence>
<dbReference type="NCBIfam" id="NF006674">
    <property type="entry name" value="PRK09224.1"/>
    <property type="match status" value="1"/>
</dbReference>
<evidence type="ECO:0000256" key="6">
    <source>
        <dbReference type="ARBA" id="ARBA00022624"/>
    </source>
</evidence>
<keyword evidence="10 11" id="KW-0100">Branched-chain amino acid biosynthesis</keyword>
<organism evidence="14 15">
    <name type="scientific">Chloropicon primus</name>
    <dbReference type="NCBI Taxonomy" id="1764295"/>
    <lineage>
        <taxon>Eukaryota</taxon>
        <taxon>Viridiplantae</taxon>
        <taxon>Chlorophyta</taxon>
        <taxon>Chloropicophyceae</taxon>
        <taxon>Chloropicales</taxon>
        <taxon>Chloropicaceae</taxon>
        <taxon>Chloropicon</taxon>
    </lineage>
</organism>
<accession>A0A5B8MHV1</accession>
<dbReference type="GO" id="GO:0009097">
    <property type="term" value="P:isoleucine biosynthetic process"/>
    <property type="evidence" value="ECO:0007669"/>
    <property type="project" value="UniProtKB-UniRule"/>
</dbReference>
<keyword evidence="5 11" id="KW-0028">Amino-acid biosynthesis</keyword>
<dbReference type="PROSITE" id="PS51672">
    <property type="entry name" value="ACT_LIKE"/>
    <property type="match status" value="2"/>
</dbReference>
<keyword evidence="6 11" id="KW-0412">Isoleucine biosynthesis</keyword>
<sequence>MRQGRLQEGLRKPASRGVVGRGRVSRREVSSFSFYSSSSRSTRVRALAEEASKVGGSGSDDEILAKALQRGEPCSFDREDIVHESSSPDLPSWTQNDTSYLKQILCARVYDVAEETDLQRADTLSTKLKNTIFLKREDQQQVFSFKLRGAFNKMANLTSEQLERGVICSSAGNHAQGVALSALRLGCKATICMPLITPDIKVDAVKRLGGNVKLVGENYDECQAYAIKTAEEEGLSYIHPFDDPFVIAGQGTVGVEILRQCSIDFVNQDQDLDAIFVPVGGGGLLAGIASFVKQVRPDIKVYGVEPLGAACMTEALMRGGICTLNQVDAFADGVAVKTAGTETFRLISKFCDGIITVTTEEICAAIKDVFKDTRSILEPAGAVSVAGLKSYCRLYGVKDKVFVAVTSGANMNFDRLRLVSDIANFGAKTEVMLATSIPEKPGEFKRFVDVLVGDEKISVTEFKYRYAMNESRMAYILFSVEVDEDTKQKESLLARLSNAGMDTIDLSHIEAAQRHLRHLVGGRARSFTGAIPDERILEVTFPERPGALGKFLSELAPEWNVTLFHYRQTGNLETNLLIGIQIADSQFGSFQEAMEKLDYRAEEIDSTAMDAFGMFLY</sequence>
<evidence type="ECO:0000256" key="5">
    <source>
        <dbReference type="ARBA" id="ARBA00022605"/>
    </source>
</evidence>
<dbReference type="PANTHER" id="PTHR48078">
    <property type="entry name" value="THREONINE DEHYDRATASE, MITOCHONDRIAL-RELATED"/>
    <property type="match status" value="1"/>
</dbReference>
<dbReference type="EC" id="4.3.1.19" evidence="11"/>
<evidence type="ECO:0000256" key="3">
    <source>
        <dbReference type="ARBA" id="ARBA00004810"/>
    </source>
</evidence>
<evidence type="ECO:0000256" key="7">
    <source>
        <dbReference type="ARBA" id="ARBA00022737"/>
    </source>
</evidence>
<comment type="similarity">
    <text evidence="4 11">Belongs to the serine/threonine dehydratase family.</text>
</comment>
<evidence type="ECO:0000256" key="2">
    <source>
        <dbReference type="ARBA" id="ARBA00001933"/>
    </source>
</evidence>
<dbReference type="PANTHER" id="PTHR48078:SF11">
    <property type="entry name" value="THREONINE DEHYDRATASE, MITOCHONDRIAL"/>
    <property type="match status" value="1"/>
</dbReference>
<keyword evidence="7" id="KW-0677">Repeat</keyword>
<dbReference type="Pfam" id="PF00585">
    <property type="entry name" value="Thr_dehydrat_C"/>
    <property type="match status" value="2"/>
</dbReference>
<dbReference type="NCBIfam" id="TIGR01124">
    <property type="entry name" value="ilvA_2Cterm"/>
    <property type="match status" value="1"/>
</dbReference>
<dbReference type="GO" id="GO:0030170">
    <property type="term" value="F:pyridoxal phosphate binding"/>
    <property type="evidence" value="ECO:0007669"/>
    <property type="project" value="InterPro"/>
</dbReference>
<dbReference type="Proteomes" id="UP000316726">
    <property type="component" value="Chromosome 3"/>
</dbReference>
<evidence type="ECO:0000256" key="11">
    <source>
        <dbReference type="RuleBase" id="RU362012"/>
    </source>
</evidence>
<evidence type="ECO:0000259" key="13">
    <source>
        <dbReference type="PROSITE" id="PS51672"/>
    </source>
</evidence>
<evidence type="ECO:0000256" key="9">
    <source>
        <dbReference type="ARBA" id="ARBA00023239"/>
    </source>
</evidence>
<dbReference type="Pfam" id="PF00291">
    <property type="entry name" value="PALP"/>
    <property type="match status" value="1"/>
</dbReference>
<comment type="pathway">
    <text evidence="3 11">Amino-acid biosynthesis; L-isoleucine biosynthesis; 2-oxobutanoate from L-threonine: step 1/1.</text>
</comment>
<dbReference type="SUPFAM" id="SSF55021">
    <property type="entry name" value="ACT-like"/>
    <property type="match status" value="2"/>
</dbReference>
<dbReference type="GO" id="GO:0004794">
    <property type="term" value="F:threonine deaminase activity"/>
    <property type="evidence" value="ECO:0007669"/>
    <property type="project" value="UniProtKB-UniRule"/>
</dbReference>
<feature type="region of interest" description="Disordered" evidence="12">
    <location>
        <begin position="1"/>
        <end position="57"/>
    </location>
</feature>
<dbReference type="OrthoDB" id="4418812at2759"/>
<evidence type="ECO:0000256" key="12">
    <source>
        <dbReference type="SAM" id="MobiDB-lite"/>
    </source>
</evidence>
<dbReference type="GO" id="GO:0003941">
    <property type="term" value="F:L-serine ammonia-lyase activity"/>
    <property type="evidence" value="ECO:0007669"/>
    <property type="project" value="TreeGrafter"/>
</dbReference>
<dbReference type="InterPro" id="IPR045865">
    <property type="entry name" value="ACT-like_dom_sf"/>
</dbReference>
<protein>
    <recommendedName>
        <fullName evidence="11">Threonine dehydratase</fullName>
        <ecNumber evidence="11">4.3.1.19</ecNumber>
    </recommendedName>
    <alternativeName>
        <fullName evidence="11">Threonine deaminase</fullName>
    </alternativeName>
</protein>
<evidence type="ECO:0000256" key="4">
    <source>
        <dbReference type="ARBA" id="ARBA00010869"/>
    </source>
</evidence>
<dbReference type="PROSITE" id="PS00165">
    <property type="entry name" value="DEHYDRATASE_SER_THR"/>
    <property type="match status" value="1"/>
</dbReference>
<dbReference type="SUPFAM" id="SSF53686">
    <property type="entry name" value="Tryptophan synthase beta subunit-like PLP-dependent enzymes"/>
    <property type="match status" value="1"/>
</dbReference>
<keyword evidence="8 11" id="KW-0663">Pyridoxal phosphate</keyword>
<dbReference type="UniPathway" id="UPA00047">
    <property type="reaction ID" value="UER00054"/>
</dbReference>
<dbReference type="InterPro" id="IPR001721">
    <property type="entry name" value="TD_ACT-like"/>
</dbReference>
<dbReference type="InterPro" id="IPR000634">
    <property type="entry name" value="Ser/Thr_deHydtase_PyrdxlP-BS"/>
</dbReference>
<dbReference type="Gene3D" id="3.40.1020.10">
    <property type="entry name" value="Biosynthetic Threonine Deaminase, Domain 3"/>
    <property type="match status" value="1"/>
</dbReference>
<dbReference type="Gene3D" id="3.40.50.1100">
    <property type="match status" value="2"/>
</dbReference>
<gene>
    <name evidence="14" type="ORF">A3770_03p23790</name>
</gene>
<keyword evidence="15" id="KW-1185">Reference proteome</keyword>
<dbReference type="CDD" id="cd04907">
    <property type="entry name" value="ACT_ThrD-I_2"/>
    <property type="match status" value="1"/>
</dbReference>
<dbReference type="EMBL" id="CP031036">
    <property type="protein sequence ID" value="QDZ19861.1"/>
    <property type="molecule type" value="Genomic_DNA"/>
</dbReference>
<dbReference type="GO" id="GO:0006565">
    <property type="term" value="P:L-serine catabolic process"/>
    <property type="evidence" value="ECO:0007669"/>
    <property type="project" value="TreeGrafter"/>
</dbReference>
<dbReference type="CDD" id="cd01562">
    <property type="entry name" value="Thr-dehyd"/>
    <property type="match status" value="1"/>
</dbReference>
<dbReference type="InterPro" id="IPR038110">
    <property type="entry name" value="TD_ACT-like_sf"/>
</dbReference>
<comment type="catalytic activity">
    <reaction evidence="1 11">
        <text>L-threonine = 2-oxobutanoate + NH4(+)</text>
        <dbReference type="Rhea" id="RHEA:22108"/>
        <dbReference type="ChEBI" id="CHEBI:16763"/>
        <dbReference type="ChEBI" id="CHEBI:28938"/>
        <dbReference type="ChEBI" id="CHEBI:57926"/>
        <dbReference type="EC" id="4.3.1.19"/>
    </reaction>
</comment>
<dbReference type="AlphaFoldDB" id="A0A5B8MHV1"/>
<feature type="domain" description="ACT-like" evidence="13">
    <location>
        <begin position="535"/>
        <end position="606"/>
    </location>
</feature>
<comment type="cofactor">
    <cofactor evidence="2 11">
        <name>pyridoxal 5'-phosphate</name>
        <dbReference type="ChEBI" id="CHEBI:597326"/>
    </cofactor>
</comment>
<dbReference type="STRING" id="1764295.A0A5B8MHV1"/>